<protein>
    <submittedName>
        <fullName evidence="1">7-carboxy-7-deazaguanine synthase QueE</fullName>
    </submittedName>
</protein>
<feature type="non-terminal residue" evidence="1">
    <location>
        <position position="1"/>
    </location>
</feature>
<reference evidence="1 2" key="1">
    <citation type="submission" date="2019-06" db="EMBL/GenBank/DDBJ databases">
        <title>Pantoea dispersa Assembly.</title>
        <authorList>
            <person name="Wang J."/>
        </authorList>
    </citation>
    <scope>NUCLEOTIDE SEQUENCE [LARGE SCALE GENOMIC DNA]</scope>
    <source>
        <strain evidence="2">bio</strain>
    </source>
</reference>
<accession>A0ABY2ZS91</accession>
<evidence type="ECO:0000313" key="2">
    <source>
        <dbReference type="Proteomes" id="UP000319715"/>
    </source>
</evidence>
<dbReference type="EMBL" id="VICF01000177">
    <property type="protein sequence ID" value="TQC57299.1"/>
    <property type="molecule type" value="Genomic_DNA"/>
</dbReference>
<dbReference type="Proteomes" id="UP000319715">
    <property type="component" value="Unassembled WGS sequence"/>
</dbReference>
<proteinExistence type="predicted"/>
<keyword evidence="2" id="KW-1185">Reference proteome</keyword>
<name>A0ABY2ZS91_9GAMM</name>
<evidence type="ECO:0000313" key="1">
    <source>
        <dbReference type="EMBL" id="TQC57299.1"/>
    </source>
</evidence>
<gene>
    <name evidence="1" type="ORF">FK492_24295</name>
</gene>
<organism evidence="1 2">
    <name type="scientific">Pantoea dispersa</name>
    <dbReference type="NCBI Taxonomy" id="59814"/>
    <lineage>
        <taxon>Bacteria</taxon>
        <taxon>Pseudomonadati</taxon>
        <taxon>Pseudomonadota</taxon>
        <taxon>Gammaproteobacteria</taxon>
        <taxon>Enterobacterales</taxon>
        <taxon>Erwiniaceae</taxon>
        <taxon>Pantoea</taxon>
    </lineage>
</organism>
<sequence>ARDLADWIVADRLPVRFQMQLHKLLWNDEPGR</sequence>
<comment type="caution">
    <text evidence="1">The sequence shown here is derived from an EMBL/GenBank/DDBJ whole genome shotgun (WGS) entry which is preliminary data.</text>
</comment>